<accession>A0ABC8ZZP1</accession>
<protein>
    <submittedName>
        <fullName evidence="8">Uncharacterized protein</fullName>
    </submittedName>
</protein>
<evidence type="ECO:0000256" key="2">
    <source>
        <dbReference type="ARBA" id="ARBA00022801"/>
    </source>
</evidence>
<dbReference type="AlphaFoldDB" id="A0ABC8ZZP1"/>
<dbReference type="InterPro" id="IPR041679">
    <property type="entry name" value="DNA2/NAM7-like_C"/>
</dbReference>
<dbReference type="InterPro" id="IPR027417">
    <property type="entry name" value="P-loop_NTPase"/>
</dbReference>
<dbReference type="Pfam" id="PF13086">
    <property type="entry name" value="AAA_11"/>
    <property type="match status" value="1"/>
</dbReference>
<proteinExistence type="predicted"/>
<dbReference type="GO" id="GO:0005524">
    <property type="term" value="F:ATP binding"/>
    <property type="evidence" value="ECO:0007669"/>
    <property type="project" value="UniProtKB-KW"/>
</dbReference>
<keyword evidence="1" id="KW-0547">Nucleotide-binding</keyword>
<evidence type="ECO:0000259" key="7">
    <source>
        <dbReference type="Pfam" id="PF13087"/>
    </source>
</evidence>
<dbReference type="EMBL" id="OZ075112">
    <property type="protein sequence ID" value="CAL4969802.1"/>
    <property type="molecule type" value="Genomic_DNA"/>
</dbReference>
<organism evidence="8 9">
    <name type="scientific">Urochloa decumbens</name>
    <dbReference type="NCBI Taxonomy" id="240449"/>
    <lineage>
        <taxon>Eukaryota</taxon>
        <taxon>Viridiplantae</taxon>
        <taxon>Streptophyta</taxon>
        <taxon>Embryophyta</taxon>
        <taxon>Tracheophyta</taxon>
        <taxon>Spermatophyta</taxon>
        <taxon>Magnoliopsida</taxon>
        <taxon>Liliopsida</taxon>
        <taxon>Poales</taxon>
        <taxon>Poaceae</taxon>
        <taxon>PACMAD clade</taxon>
        <taxon>Panicoideae</taxon>
        <taxon>Panicodae</taxon>
        <taxon>Paniceae</taxon>
        <taxon>Melinidinae</taxon>
        <taxon>Urochloa</taxon>
    </lineage>
</organism>
<dbReference type="InterPro" id="IPR045055">
    <property type="entry name" value="DNA2/NAM7-like"/>
</dbReference>
<feature type="domain" description="DNA2/NAM7 helicase helicase" evidence="6">
    <location>
        <begin position="259"/>
        <end position="603"/>
    </location>
</feature>
<dbReference type="Gene3D" id="3.40.50.300">
    <property type="entry name" value="P-loop containing nucleotide triphosphate hydrolases"/>
    <property type="match status" value="2"/>
</dbReference>
<evidence type="ECO:0000256" key="1">
    <source>
        <dbReference type="ARBA" id="ARBA00022741"/>
    </source>
</evidence>
<name>A0ABC8ZZP1_9POAL</name>
<dbReference type="Proteomes" id="UP001497457">
    <property type="component" value="Chromosome 2b"/>
</dbReference>
<keyword evidence="4" id="KW-0067">ATP-binding</keyword>
<dbReference type="PANTHER" id="PTHR10887:SF479">
    <property type="entry name" value="DNA2_NAM7 HELICASE HELICASE DOMAIN-CONTAINING PROTEIN"/>
    <property type="match status" value="1"/>
</dbReference>
<evidence type="ECO:0000256" key="5">
    <source>
        <dbReference type="SAM" id="MobiDB-lite"/>
    </source>
</evidence>
<dbReference type="CDD" id="cd18808">
    <property type="entry name" value="SF1_C_Upf1"/>
    <property type="match status" value="1"/>
</dbReference>
<dbReference type="SUPFAM" id="SSF52540">
    <property type="entry name" value="P-loop containing nucleoside triphosphate hydrolases"/>
    <property type="match status" value="1"/>
</dbReference>
<evidence type="ECO:0000256" key="3">
    <source>
        <dbReference type="ARBA" id="ARBA00022806"/>
    </source>
</evidence>
<dbReference type="Pfam" id="PF13087">
    <property type="entry name" value="AAA_12"/>
    <property type="match status" value="1"/>
</dbReference>
<gene>
    <name evidence="8" type="ORF">URODEC1_LOCUS49765</name>
</gene>
<dbReference type="GO" id="GO:0016787">
    <property type="term" value="F:hydrolase activity"/>
    <property type="evidence" value="ECO:0007669"/>
    <property type="project" value="UniProtKB-KW"/>
</dbReference>
<feature type="region of interest" description="Disordered" evidence="5">
    <location>
        <begin position="226"/>
        <end position="245"/>
    </location>
</feature>
<evidence type="ECO:0000259" key="6">
    <source>
        <dbReference type="Pfam" id="PF13086"/>
    </source>
</evidence>
<dbReference type="PANTHER" id="PTHR10887">
    <property type="entry name" value="DNA2/NAM7 HELICASE FAMILY"/>
    <property type="match status" value="1"/>
</dbReference>
<reference evidence="9" key="1">
    <citation type="submission" date="2024-06" db="EMBL/GenBank/DDBJ databases">
        <authorList>
            <person name="Ryan C."/>
        </authorList>
    </citation>
    <scope>NUCLEOTIDE SEQUENCE [LARGE SCALE GENOMIC DNA]</scope>
</reference>
<evidence type="ECO:0000313" key="9">
    <source>
        <dbReference type="Proteomes" id="UP001497457"/>
    </source>
</evidence>
<dbReference type="GO" id="GO:0005694">
    <property type="term" value="C:chromosome"/>
    <property type="evidence" value="ECO:0007669"/>
    <property type="project" value="UniProtKB-ARBA"/>
</dbReference>
<evidence type="ECO:0000256" key="4">
    <source>
        <dbReference type="ARBA" id="ARBA00022840"/>
    </source>
</evidence>
<keyword evidence="2" id="KW-0378">Hydrolase</keyword>
<dbReference type="FunFam" id="3.40.50.300:FF:000326">
    <property type="entry name" value="P-loop containing nucleoside triphosphate hydrolase"/>
    <property type="match status" value="1"/>
</dbReference>
<keyword evidence="3" id="KW-0347">Helicase</keyword>
<evidence type="ECO:0000313" key="8">
    <source>
        <dbReference type="EMBL" id="CAL4969802.1"/>
    </source>
</evidence>
<feature type="domain" description="DNA2/NAM7 helicase-like C-terminal" evidence="7">
    <location>
        <begin position="610"/>
        <end position="799"/>
    </location>
</feature>
<keyword evidence="9" id="KW-1185">Reference proteome</keyword>
<sequence>MWNGNASTGGTSSPDPEDELVRIIFSWSVQDVMNRDLFTDQVKTIPDRFSGLTGYLAAFRFPLLEEMRADMSANLADSLSSGRHFPIATVRPLSVSVRKHKHAVQTSSAPAWYRLTVPRGHRGARNFPCTGDIVVLSDATRPCRRPADLTRNGRSCCLAHVCYADGGALALEMVASQRDWSKTPGGTVSVCLCSAWFPTRASGSAWTTPPQSGGTLLLSERPPATLTRSSTCTPLLGRSSPRQDDTGGISADMLAVFGLNSSQASAIQSCVSVARMPRGGRESKFSLIWGPPGTGKTKTISVLLQLMSQNSNCRVLTCAPTNTAISQVASRLLALRKQHAPAGSQGCHGDLLLFGNRQRLGIDAGSDLEEIFLDTRVERLKDCFSPATGWIQYLRVLQVFLIQPRPTERSYYYQYVNVKACNSPDPVKFRESYLGRPLFQEIFHKLRSCFRTIMSHVPRAVILEKNYNNIVSLIDMLQDYSSLFDRIIAENEEQAGYSDLVKDLVQNREEIQCITRSLDRDLKLPWTCSKDKIKQFCLDSASLLFGTVSGSGKLQGQRMDLLLIDEAAQLKECEALIPLQLHGLKHAVLIGDECQLPATVKSKVAARALLGRSLFERLCLLGHKKHLLNIQYRMHPSISIFPNTSFYSNKILDGPNVTQGSHECSYLEGAMFGPYSFINVDGREDPGRSKRNTADLEVIMEILHRLKEGRSQGVSVGIICPYAAQVEAIQRAIGNMNTMHPLALRVNSVDGFQGSEEDIIILSTVRSNGKASIGFLSDRRRTNVALTRARHCLWILGNVATLHGSDSIWTELVRDAENRRCFFHWGDSKSFSSPGTLPPPGTPVMGSEEEYRAAAVGFWAQLWLDMGAGATRIMKMVVGALGKMQWWIPGTRWLWS</sequence>
<dbReference type="InterPro" id="IPR041677">
    <property type="entry name" value="DNA2/NAM7_AAA_11"/>
</dbReference>
<dbReference type="InterPro" id="IPR047187">
    <property type="entry name" value="SF1_C_Upf1"/>
</dbReference>
<reference evidence="8 9" key="2">
    <citation type="submission" date="2024-10" db="EMBL/GenBank/DDBJ databases">
        <authorList>
            <person name="Ryan C."/>
        </authorList>
    </citation>
    <scope>NUCLEOTIDE SEQUENCE [LARGE SCALE GENOMIC DNA]</scope>
</reference>
<dbReference type="GO" id="GO:0004386">
    <property type="term" value="F:helicase activity"/>
    <property type="evidence" value="ECO:0007669"/>
    <property type="project" value="UniProtKB-KW"/>
</dbReference>